<evidence type="ECO:0000313" key="4">
    <source>
        <dbReference type="Proteomes" id="UP000037460"/>
    </source>
</evidence>
<protein>
    <recommendedName>
        <fullName evidence="2">EF-hand domain-containing protein</fullName>
    </recommendedName>
</protein>
<gene>
    <name evidence="3" type="ORF">Ctob_003907</name>
</gene>
<accession>A0A0M0JKS7</accession>
<proteinExistence type="predicted"/>
<dbReference type="Proteomes" id="UP000037460">
    <property type="component" value="Unassembled WGS sequence"/>
</dbReference>
<dbReference type="SMART" id="SM00054">
    <property type="entry name" value="EFh"/>
    <property type="match status" value="3"/>
</dbReference>
<sequence length="198" mass="21448">MIDMADLNGDDEIDYSELSAVIECDDIVELAALVPDKKVVSAAKTEAAMKIGKHGCTVGQLKAAAKLIKERLLMKNATVMKALRDVDESGDGVLSREEIITLLKQYYLIKYTDFYTGEVRGDLDMFVVDTLLDFVDKTGDGIIDYTEFTKVLTTDDIMAAGIVSGGTSIFSYKKGAEARHRPEGAWGSNAATGFASSL</sequence>
<dbReference type="Pfam" id="PF13202">
    <property type="entry name" value="EF-hand_5"/>
    <property type="match status" value="2"/>
</dbReference>
<dbReference type="AlphaFoldDB" id="A0A0M0JKS7"/>
<name>A0A0M0JKS7_9EUKA</name>
<dbReference type="OrthoDB" id="26525at2759"/>
<feature type="domain" description="EF-hand" evidence="2">
    <location>
        <begin position="123"/>
        <end position="158"/>
    </location>
</feature>
<keyword evidence="1" id="KW-0106">Calcium</keyword>
<evidence type="ECO:0000256" key="1">
    <source>
        <dbReference type="ARBA" id="ARBA00022837"/>
    </source>
</evidence>
<dbReference type="InterPro" id="IPR018247">
    <property type="entry name" value="EF_Hand_1_Ca_BS"/>
</dbReference>
<dbReference type="PROSITE" id="PS50222">
    <property type="entry name" value="EF_HAND_2"/>
    <property type="match status" value="3"/>
</dbReference>
<organism evidence="3 4">
    <name type="scientific">Chrysochromulina tobinii</name>
    <dbReference type="NCBI Taxonomy" id="1460289"/>
    <lineage>
        <taxon>Eukaryota</taxon>
        <taxon>Haptista</taxon>
        <taxon>Haptophyta</taxon>
        <taxon>Prymnesiophyceae</taxon>
        <taxon>Prymnesiales</taxon>
        <taxon>Chrysochromulinaceae</taxon>
        <taxon>Chrysochromulina</taxon>
    </lineage>
</organism>
<evidence type="ECO:0000259" key="2">
    <source>
        <dbReference type="PROSITE" id="PS50222"/>
    </source>
</evidence>
<evidence type="ECO:0000313" key="3">
    <source>
        <dbReference type="EMBL" id="KOO26932.1"/>
    </source>
</evidence>
<keyword evidence="4" id="KW-1185">Reference proteome</keyword>
<dbReference type="PROSITE" id="PS00018">
    <property type="entry name" value="EF_HAND_1"/>
    <property type="match status" value="2"/>
</dbReference>
<reference evidence="4" key="1">
    <citation type="journal article" date="2015" name="PLoS Genet.">
        <title>Genome Sequence and Transcriptome Analyses of Chrysochromulina tobin: Metabolic Tools for Enhanced Algal Fitness in the Prominent Order Prymnesiales (Haptophyceae).</title>
        <authorList>
            <person name="Hovde B.T."/>
            <person name="Deodato C.R."/>
            <person name="Hunsperger H.M."/>
            <person name="Ryken S.A."/>
            <person name="Yost W."/>
            <person name="Jha R.K."/>
            <person name="Patterson J."/>
            <person name="Monnat R.J. Jr."/>
            <person name="Barlow S.B."/>
            <person name="Starkenburg S.R."/>
            <person name="Cattolico R.A."/>
        </authorList>
    </citation>
    <scope>NUCLEOTIDE SEQUENCE</scope>
    <source>
        <strain evidence="4">CCMP291</strain>
    </source>
</reference>
<dbReference type="EMBL" id="JWZX01002783">
    <property type="protein sequence ID" value="KOO26932.1"/>
    <property type="molecule type" value="Genomic_DNA"/>
</dbReference>
<dbReference type="SUPFAM" id="SSF47473">
    <property type="entry name" value="EF-hand"/>
    <property type="match status" value="1"/>
</dbReference>
<feature type="domain" description="EF-hand" evidence="2">
    <location>
        <begin position="1"/>
        <end position="28"/>
    </location>
</feature>
<dbReference type="Gene3D" id="1.10.238.10">
    <property type="entry name" value="EF-hand"/>
    <property type="match status" value="1"/>
</dbReference>
<dbReference type="InterPro" id="IPR011992">
    <property type="entry name" value="EF-hand-dom_pair"/>
</dbReference>
<dbReference type="GO" id="GO:0005509">
    <property type="term" value="F:calcium ion binding"/>
    <property type="evidence" value="ECO:0007669"/>
    <property type="project" value="InterPro"/>
</dbReference>
<comment type="caution">
    <text evidence="3">The sequence shown here is derived from an EMBL/GenBank/DDBJ whole genome shotgun (WGS) entry which is preliminary data.</text>
</comment>
<feature type="domain" description="EF-hand" evidence="2">
    <location>
        <begin position="74"/>
        <end position="109"/>
    </location>
</feature>
<dbReference type="InterPro" id="IPR002048">
    <property type="entry name" value="EF_hand_dom"/>
</dbReference>